<keyword evidence="1" id="KW-0418">Kinase</keyword>
<dbReference type="AlphaFoldDB" id="A0A2P2IXS7"/>
<dbReference type="GO" id="GO:0016301">
    <property type="term" value="F:kinase activity"/>
    <property type="evidence" value="ECO:0007669"/>
    <property type="project" value="UniProtKB-KW"/>
</dbReference>
<protein>
    <submittedName>
        <fullName evidence="1">Serine/threonine-protein kinase</fullName>
    </submittedName>
</protein>
<name>A0A2P2IXS7_RHIMU</name>
<reference evidence="1" key="1">
    <citation type="submission" date="2018-02" db="EMBL/GenBank/DDBJ databases">
        <title>Rhizophora mucronata_Transcriptome.</title>
        <authorList>
            <person name="Meera S.P."/>
            <person name="Sreeshan A."/>
            <person name="Augustine A."/>
        </authorList>
    </citation>
    <scope>NUCLEOTIDE SEQUENCE</scope>
    <source>
        <tissue evidence="1">Leaf</tissue>
    </source>
</reference>
<evidence type="ECO:0000313" key="1">
    <source>
        <dbReference type="EMBL" id="MBW86017.1"/>
    </source>
</evidence>
<keyword evidence="1" id="KW-0808">Transferase</keyword>
<dbReference type="EMBL" id="GGEC01005534">
    <property type="protein sequence ID" value="MBW86017.1"/>
    <property type="molecule type" value="Transcribed_RNA"/>
</dbReference>
<proteinExistence type="predicted"/>
<sequence>MQDCFWNHFQLNLLFWLYGRKLLRFVACGWLRLEGANYPKAV</sequence>
<accession>A0A2P2IXS7</accession>
<organism evidence="1">
    <name type="scientific">Rhizophora mucronata</name>
    <name type="common">Asiatic mangrove</name>
    <dbReference type="NCBI Taxonomy" id="61149"/>
    <lineage>
        <taxon>Eukaryota</taxon>
        <taxon>Viridiplantae</taxon>
        <taxon>Streptophyta</taxon>
        <taxon>Embryophyta</taxon>
        <taxon>Tracheophyta</taxon>
        <taxon>Spermatophyta</taxon>
        <taxon>Magnoliopsida</taxon>
        <taxon>eudicotyledons</taxon>
        <taxon>Gunneridae</taxon>
        <taxon>Pentapetalae</taxon>
        <taxon>rosids</taxon>
        <taxon>fabids</taxon>
        <taxon>Malpighiales</taxon>
        <taxon>Rhizophoraceae</taxon>
        <taxon>Rhizophora</taxon>
    </lineage>
</organism>